<dbReference type="Proteomes" id="UP000051660">
    <property type="component" value="Unassembled WGS sequence"/>
</dbReference>
<accession>A0A0R3MUU1</accession>
<dbReference type="AlphaFoldDB" id="A0A0R3MUU1"/>
<evidence type="ECO:0000313" key="1">
    <source>
        <dbReference type="EMBL" id="KRR21392.1"/>
    </source>
</evidence>
<organism evidence="1 2">
    <name type="scientific">Bradyrhizobium lablabi</name>
    <dbReference type="NCBI Taxonomy" id="722472"/>
    <lineage>
        <taxon>Bacteria</taxon>
        <taxon>Pseudomonadati</taxon>
        <taxon>Pseudomonadota</taxon>
        <taxon>Alphaproteobacteria</taxon>
        <taxon>Hyphomicrobiales</taxon>
        <taxon>Nitrobacteraceae</taxon>
        <taxon>Bradyrhizobium</taxon>
    </lineage>
</organism>
<name>A0A0R3MUU1_9BRAD</name>
<evidence type="ECO:0000313" key="2">
    <source>
        <dbReference type="Proteomes" id="UP000051660"/>
    </source>
</evidence>
<gene>
    <name evidence="1" type="ORF">CQ14_07010</name>
</gene>
<sequence>MDAVGAAGQQRGQVVLPQRERQLAMIVPGAGQHVEGVELDFVVMLTGMQALKCDLPSPPSSTASPSRTNCCCRIRSADSTIHGKRFDQS</sequence>
<comment type="caution">
    <text evidence="1">The sequence shown here is derived from an EMBL/GenBank/DDBJ whole genome shotgun (WGS) entry which is preliminary data.</text>
</comment>
<protein>
    <submittedName>
        <fullName evidence="1">Uncharacterized protein</fullName>
    </submittedName>
</protein>
<dbReference type="EMBL" id="LLYB01000081">
    <property type="protein sequence ID" value="KRR21392.1"/>
    <property type="molecule type" value="Genomic_DNA"/>
</dbReference>
<proteinExistence type="predicted"/>
<reference evidence="1 2" key="1">
    <citation type="submission" date="2014-03" db="EMBL/GenBank/DDBJ databases">
        <title>Bradyrhizobium valentinum sp. nov., isolated from effective nodules of Lupinus mariae-josephae, a lupine endemic of basic-lime soils in Eastern Spain.</title>
        <authorList>
            <person name="Duran D."/>
            <person name="Rey L."/>
            <person name="Navarro A."/>
            <person name="Busquets A."/>
            <person name="Imperial J."/>
            <person name="Ruiz-Argueso T."/>
        </authorList>
    </citation>
    <scope>NUCLEOTIDE SEQUENCE [LARGE SCALE GENOMIC DNA]</scope>
    <source>
        <strain evidence="1 2">CCBAU 23086</strain>
    </source>
</reference>